<protein>
    <submittedName>
        <fullName evidence="4">Uncharacterized protein LOC102744707</fullName>
    </submittedName>
</protein>
<accession>A0A7F8Q992</accession>
<sequence>MAHRLSRVSPWRSRSLLARAFRTSALPVGATSAQPDQRGRPSSARSGARGRRPGLSYSEKEPTPSARLDSRMPMALFSSVEASPIPSEYPSSEFAPPPLFGPSGSFPALGQGRYLLNAQRDIPYTYRPTMGVEKPDDSLQDKGASSPLVYSCPKCLQVFQNAFCLKAHGLSHLDVQHGIFEACAKAFRQSSSLGQHQPTPRASCRCCSAHPGALGQTESLTDMDTKLMRLVNTVLGTFPQLSNVELGSGMWTGGIVSGLSYPRLNDLQPRGAVQACGWRGNREEVMKKMPSPPKGINDLFPLSLPQEAGTLGLNSAWGGIYDWGVHSLASVLPV</sequence>
<evidence type="ECO:0000313" key="3">
    <source>
        <dbReference type="Proteomes" id="UP000245341"/>
    </source>
</evidence>
<dbReference type="PROSITE" id="PS00028">
    <property type="entry name" value="ZINC_FINGER_C2H2_1"/>
    <property type="match status" value="1"/>
</dbReference>
<gene>
    <name evidence="4" type="primary">LOC102744707</name>
</gene>
<dbReference type="RefSeq" id="XP_030877131.1">
    <property type="nucleotide sequence ID" value="XM_031021271.1"/>
</dbReference>
<keyword evidence="3" id="KW-1185">Reference proteome</keyword>
<dbReference type="AlphaFoldDB" id="A0A7F8Q992"/>
<dbReference type="Proteomes" id="UP000245341">
    <property type="component" value="Unplaced"/>
</dbReference>
<name>A0A7F8Q992_LEPWE</name>
<dbReference type="GeneID" id="102744707"/>
<organism evidence="3 4">
    <name type="scientific">Leptonychotes weddellii</name>
    <name type="common">Weddell seal</name>
    <name type="synonym">Otaria weddellii</name>
    <dbReference type="NCBI Taxonomy" id="9713"/>
    <lineage>
        <taxon>Eukaryota</taxon>
        <taxon>Metazoa</taxon>
        <taxon>Chordata</taxon>
        <taxon>Craniata</taxon>
        <taxon>Vertebrata</taxon>
        <taxon>Euteleostomi</taxon>
        <taxon>Mammalia</taxon>
        <taxon>Eutheria</taxon>
        <taxon>Laurasiatheria</taxon>
        <taxon>Carnivora</taxon>
        <taxon>Caniformia</taxon>
        <taxon>Pinnipedia</taxon>
        <taxon>Phocidae</taxon>
        <taxon>Monachinae</taxon>
        <taxon>Lobodontini</taxon>
        <taxon>Leptonychotes</taxon>
    </lineage>
</organism>
<dbReference type="Gene3D" id="3.30.160.60">
    <property type="entry name" value="Classic Zinc Finger"/>
    <property type="match status" value="1"/>
</dbReference>
<dbReference type="SUPFAM" id="SSF57667">
    <property type="entry name" value="beta-beta-alpha zinc fingers"/>
    <property type="match status" value="1"/>
</dbReference>
<feature type="region of interest" description="Disordered" evidence="1">
    <location>
        <begin position="25"/>
        <end position="72"/>
    </location>
</feature>
<evidence type="ECO:0000313" key="4">
    <source>
        <dbReference type="RefSeq" id="XP_030877131.1"/>
    </source>
</evidence>
<dbReference type="InterPro" id="IPR013087">
    <property type="entry name" value="Znf_C2H2_type"/>
</dbReference>
<reference evidence="4" key="1">
    <citation type="submission" date="2025-08" db="UniProtKB">
        <authorList>
            <consortium name="RefSeq"/>
        </authorList>
    </citation>
    <scope>IDENTIFICATION</scope>
    <source>
        <tissue evidence="4">Liver</tissue>
    </source>
</reference>
<evidence type="ECO:0000259" key="2">
    <source>
        <dbReference type="PROSITE" id="PS00028"/>
    </source>
</evidence>
<proteinExistence type="predicted"/>
<dbReference type="KEGG" id="lww:102744707"/>
<feature type="domain" description="C2H2-type" evidence="2">
    <location>
        <begin position="152"/>
        <end position="172"/>
    </location>
</feature>
<evidence type="ECO:0000256" key="1">
    <source>
        <dbReference type="SAM" id="MobiDB-lite"/>
    </source>
</evidence>
<dbReference type="InterPro" id="IPR036236">
    <property type="entry name" value="Znf_C2H2_sf"/>
</dbReference>